<evidence type="ECO:0000256" key="5">
    <source>
        <dbReference type="ARBA" id="ARBA00022840"/>
    </source>
</evidence>
<reference evidence="7" key="1">
    <citation type="submission" date="2022-11" db="EMBL/GenBank/DDBJ databases">
        <title>Minimal conservation of predation-associated metabolite biosynthetic gene clusters underscores biosynthetic potential of Myxococcota including descriptions for ten novel species: Archangium lansinium sp. nov., Myxococcus landrumus sp. nov., Nannocystis bai.</title>
        <authorList>
            <person name="Ahearne A."/>
            <person name="Stevens C."/>
            <person name="Dowd S."/>
        </authorList>
    </citation>
    <scope>NUCLEOTIDE SEQUENCE</scope>
    <source>
        <strain evidence="7">Fl3</strain>
    </source>
</reference>
<keyword evidence="2" id="KW-0813">Transport</keyword>
<dbReference type="Proteomes" id="UP001164459">
    <property type="component" value="Chromosome"/>
</dbReference>
<organism evidence="7 8">
    <name type="scientific">Nannocystis punicea</name>
    <dbReference type="NCBI Taxonomy" id="2995304"/>
    <lineage>
        <taxon>Bacteria</taxon>
        <taxon>Pseudomonadati</taxon>
        <taxon>Myxococcota</taxon>
        <taxon>Polyangia</taxon>
        <taxon>Nannocystales</taxon>
        <taxon>Nannocystaceae</taxon>
        <taxon>Nannocystis</taxon>
    </lineage>
</organism>
<evidence type="ECO:0000313" key="8">
    <source>
        <dbReference type="Proteomes" id="UP001164459"/>
    </source>
</evidence>
<keyword evidence="3" id="KW-0536">Nodulation</keyword>
<dbReference type="InterPro" id="IPR003439">
    <property type="entry name" value="ABC_transporter-like_ATP-bd"/>
</dbReference>
<accession>A0ABY7HAW5</accession>
<evidence type="ECO:0000256" key="1">
    <source>
        <dbReference type="ARBA" id="ARBA00005417"/>
    </source>
</evidence>
<evidence type="ECO:0000256" key="3">
    <source>
        <dbReference type="ARBA" id="ARBA00022458"/>
    </source>
</evidence>
<comment type="similarity">
    <text evidence="1">Belongs to the ABC transporter superfamily.</text>
</comment>
<dbReference type="InterPro" id="IPR027417">
    <property type="entry name" value="P-loop_NTPase"/>
</dbReference>
<dbReference type="RefSeq" id="WP_269038500.1">
    <property type="nucleotide sequence ID" value="NZ_CP114040.1"/>
</dbReference>
<protein>
    <submittedName>
        <fullName evidence="7">ATP-binding cassette domain-containing protein</fullName>
    </submittedName>
</protein>
<evidence type="ECO:0000259" key="6">
    <source>
        <dbReference type="PROSITE" id="PS50893"/>
    </source>
</evidence>
<evidence type="ECO:0000256" key="2">
    <source>
        <dbReference type="ARBA" id="ARBA00022448"/>
    </source>
</evidence>
<keyword evidence="4" id="KW-0547">Nucleotide-binding</keyword>
<gene>
    <name evidence="7" type="ORF">O0S08_08350</name>
</gene>
<sequence length="301" mass="32077">MRRDTGSIHIRAPLLQSTSPRMIEVVDLTKSFPISRQQRRELAAAGSTAPANAPASVPGAANLSSLQAVAGASFRCSPGRVFALLGPNGAGKTTVLRMIATLLRPDGGRISIAGVDALADPVAARRKLGFLTGSTKLYERLTAEENVRYAADLHGVGAADYKRRRDTLFAALGIDAYAGRRAGQLSTGMKQKVAIARTIIHDPEVVVFDEATSGLDVIAARAIIQLIQNCRAQGKTVLFSTHIMSEVTMLADDLAVFHRGRVLAMGGLEEVLARAVDEHGQRRTLEDEFVRLIDAAEGGLS</sequence>
<keyword evidence="5 7" id="KW-0067">ATP-binding</keyword>
<dbReference type="Pfam" id="PF00005">
    <property type="entry name" value="ABC_tran"/>
    <property type="match status" value="1"/>
</dbReference>
<dbReference type="SMART" id="SM00382">
    <property type="entry name" value="AAA"/>
    <property type="match status" value="1"/>
</dbReference>
<dbReference type="GO" id="GO:0005524">
    <property type="term" value="F:ATP binding"/>
    <property type="evidence" value="ECO:0007669"/>
    <property type="project" value="UniProtKB-KW"/>
</dbReference>
<keyword evidence="8" id="KW-1185">Reference proteome</keyword>
<dbReference type="PROSITE" id="PS50893">
    <property type="entry name" value="ABC_TRANSPORTER_2"/>
    <property type="match status" value="1"/>
</dbReference>
<dbReference type="EMBL" id="CP114040">
    <property type="protein sequence ID" value="WAS96159.1"/>
    <property type="molecule type" value="Genomic_DNA"/>
</dbReference>
<proteinExistence type="inferred from homology"/>
<feature type="domain" description="ABC transporter" evidence="6">
    <location>
        <begin position="23"/>
        <end position="284"/>
    </location>
</feature>
<evidence type="ECO:0000256" key="4">
    <source>
        <dbReference type="ARBA" id="ARBA00022741"/>
    </source>
</evidence>
<evidence type="ECO:0000313" key="7">
    <source>
        <dbReference type="EMBL" id="WAS96159.1"/>
    </source>
</evidence>
<dbReference type="PANTHER" id="PTHR42711">
    <property type="entry name" value="ABC TRANSPORTER ATP-BINDING PROTEIN"/>
    <property type="match status" value="1"/>
</dbReference>
<dbReference type="InterPro" id="IPR003593">
    <property type="entry name" value="AAA+_ATPase"/>
</dbReference>
<dbReference type="Gene3D" id="3.40.50.300">
    <property type="entry name" value="P-loop containing nucleotide triphosphate hydrolases"/>
    <property type="match status" value="1"/>
</dbReference>
<dbReference type="SUPFAM" id="SSF52540">
    <property type="entry name" value="P-loop containing nucleoside triphosphate hydrolases"/>
    <property type="match status" value="1"/>
</dbReference>
<dbReference type="InterPro" id="IPR050763">
    <property type="entry name" value="ABC_transporter_ATP-binding"/>
</dbReference>
<dbReference type="PANTHER" id="PTHR42711:SF5">
    <property type="entry name" value="ABC TRANSPORTER ATP-BINDING PROTEIN NATA"/>
    <property type="match status" value="1"/>
</dbReference>
<name>A0ABY7HAW5_9BACT</name>